<protein>
    <submittedName>
        <fullName evidence="3">Response regulator</fullName>
    </submittedName>
</protein>
<accession>A0ABM7UNR0</accession>
<evidence type="ECO:0000313" key="4">
    <source>
        <dbReference type="Proteomes" id="UP000245263"/>
    </source>
</evidence>
<dbReference type="SMART" id="SM00448">
    <property type="entry name" value="REC"/>
    <property type="match status" value="1"/>
</dbReference>
<evidence type="ECO:0000313" key="3">
    <source>
        <dbReference type="EMBL" id="BDA80781.1"/>
    </source>
</evidence>
<evidence type="ECO:0000256" key="1">
    <source>
        <dbReference type="PROSITE-ProRule" id="PRU00169"/>
    </source>
</evidence>
<keyword evidence="1" id="KW-0597">Phosphoprotein</keyword>
<gene>
    <name evidence="3" type="ORF">LPTSP3_g37110</name>
</gene>
<organism evidence="3 4">
    <name type="scientific">Leptospira kobayashii</name>
    <dbReference type="NCBI Taxonomy" id="1917830"/>
    <lineage>
        <taxon>Bacteria</taxon>
        <taxon>Pseudomonadati</taxon>
        <taxon>Spirochaetota</taxon>
        <taxon>Spirochaetia</taxon>
        <taxon>Leptospirales</taxon>
        <taxon>Leptospiraceae</taxon>
        <taxon>Leptospira</taxon>
    </lineage>
</organism>
<dbReference type="RefSeq" id="WP_109022403.1">
    <property type="nucleotide sequence ID" value="NZ_AP025029.1"/>
</dbReference>
<dbReference type="PANTHER" id="PTHR44520">
    <property type="entry name" value="RESPONSE REGULATOR RCP1-RELATED"/>
    <property type="match status" value="1"/>
</dbReference>
<dbReference type="PROSITE" id="PS50110">
    <property type="entry name" value="RESPONSE_REGULATORY"/>
    <property type="match status" value="1"/>
</dbReference>
<evidence type="ECO:0000259" key="2">
    <source>
        <dbReference type="PROSITE" id="PS50110"/>
    </source>
</evidence>
<dbReference type="Gene3D" id="3.40.50.2300">
    <property type="match status" value="1"/>
</dbReference>
<feature type="modified residue" description="4-aspartylphosphate" evidence="1">
    <location>
        <position position="69"/>
    </location>
</feature>
<dbReference type="InterPro" id="IPR011006">
    <property type="entry name" value="CheY-like_superfamily"/>
</dbReference>
<proteinExistence type="predicted"/>
<name>A0ABM7UNR0_9LEPT</name>
<feature type="domain" description="Response regulatory" evidence="2">
    <location>
        <begin position="12"/>
        <end position="139"/>
    </location>
</feature>
<dbReference type="Proteomes" id="UP000245263">
    <property type="component" value="Chromosome 2"/>
</dbReference>
<dbReference type="Pfam" id="PF00072">
    <property type="entry name" value="Response_reg"/>
    <property type="match status" value="1"/>
</dbReference>
<dbReference type="EMBL" id="AP025029">
    <property type="protein sequence ID" value="BDA80781.1"/>
    <property type="molecule type" value="Genomic_DNA"/>
</dbReference>
<dbReference type="InterPro" id="IPR052893">
    <property type="entry name" value="TCS_response_regulator"/>
</dbReference>
<reference evidence="3 4" key="1">
    <citation type="submission" date="2021-08" db="EMBL/GenBank/DDBJ databases">
        <title>Complete genome sequence of Leptospira kobayashii strain E30.</title>
        <authorList>
            <person name="Nakao R."/>
            <person name="Nakamura S."/>
            <person name="Masuzawa T."/>
            <person name="Koizumi N."/>
        </authorList>
    </citation>
    <scope>NUCLEOTIDE SEQUENCE [LARGE SCALE GENOMIC DNA]</scope>
    <source>
        <strain evidence="3 4">E30</strain>
    </source>
</reference>
<dbReference type="InterPro" id="IPR001789">
    <property type="entry name" value="Sig_transdc_resp-reg_receiver"/>
</dbReference>
<dbReference type="PANTHER" id="PTHR44520:SF2">
    <property type="entry name" value="RESPONSE REGULATOR RCP1"/>
    <property type="match status" value="1"/>
</dbReference>
<keyword evidence="4" id="KW-1185">Reference proteome</keyword>
<sequence length="142" mass="16456">MIAVGEDKKINIISIIDDDIVYQVLASKIIRSTELVSEIMQFYDGEEALDYFQKNVENSSAWPEIIFLDLNMPYMDGWQFLKEFAERGFHGKGLSTIYIVSSSNSEIDKQKAKEFSEVTGYYIKPVLKEDYLKIFGDHLRSY</sequence>
<dbReference type="SUPFAM" id="SSF52172">
    <property type="entry name" value="CheY-like"/>
    <property type="match status" value="1"/>
</dbReference>